<keyword evidence="2" id="KW-0812">Transmembrane</keyword>
<evidence type="ECO:0000259" key="3">
    <source>
        <dbReference type="Pfam" id="PF12849"/>
    </source>
</evidence>
<dbReference type="InterPro" id="IPR024370">
    <property type="entry name" value="PBP_domain"/>
</dbReference>
<feature type="transmembrane region" description="Helical" evidence="2">
    <location>
        <begin position="20"/>
        <end position="39"/>
    </location>
</feature>
<dbReference type="OrthoDB" id="9790048at2"/>
<dbReference type="AlphaFoldDB" id="A0A1Q8C6F7"/>
<protein>
    <recommendedName>
        <fullName evidence="3">PBP domain-containing protein</fullName>
    </recommendedName>
</protein>
<dbReference type="PANTHER" id="PTHR30570:SF1">
    <property type="entry name" value="PHOSPHATE-BINDING PROTEIN PSTS"/>
    <property type="match status" value="1"/>
</dbReference>
<reference evidence="4 5" key="1">
    <citation type="submission" date="2016-12" db="EMBL/GenBank/DDBJ databases">
        <title>The draft genome sequence of Actinophytocola sp. 11-183.</title>
        <authorList>
            <person name="Wang W."/>
            <person name="Yuan L."/>
        </authorList>
    </citation>
    <scope>NUCLEOTIDE SEQUENCE [LARGE SCALE GENOMIC DNA]</scope>
    <source>
        <strain evidence="4 5">11-183</strain>
    </source>
</reference>
<keyword evidence="1" id="KW-0732">Signal</keyword>
<dbReference type="RefSeq" id="WP_075129622.1">
    <property type="nucleotide sequence ID" value="NZ_MSIE01000081.1"/>
</dbReference>
<evidence type="ECO:0000256" key="2">
    <source>
        <dbReference type="SAM" id="Phobius"/>
    </source>
</evidence>
<dbReference type="EMBL" id="MSIE01000081">
    <property type="protein sequence ID" value="OLF09932.1"/>
    <property type="molecule type" value="Genomic_DNA"/>
</dbReference>
<dbReference type="Gene3D" id="3.40.190.10">
    <property type="entry name" value="Periplasmic binding protein-like II"/>
    <property type="match status" value="2"/>
</dbReference>
<dbReference type="Proteomes" id="UP000185596">
    <property type="component" value="Unassembled WGS sequence"/>
</dbReference>
<dbReference type="PANTHER" id="PTHR30570">
    <property type="entry name" value="PERIPLASMIC PHOSPHATE BINDING COMPONENT OF PHOSPHATE ABC TRANSPORTER"/>
    <property type="match status" value="1"/>
</dbReference>
<keyword evidence="5" id="KW-1185">Reference proteome</keyword>
<keyword evidence="2" id="KW-1133">Transmembrane helix</keyword>
<name>A0A1Q8C6F7_9PSEU</name>
<feature type="transmembrane region" description="Helical" evidence="2">
    <location>
        <begin position="253"/>
        <end position="277"/>
    </location>
</feature>
<proteinExistence type="predicted"/>
<feature type="domain" description="PBP" evidence="3">
    <location>
        <begin position="285"/>
        <end position="524"/>
    </location>
</feature>
<dbReference type="SUPFAM" id="SSF53850">
    <property type="entry name" value="Periplasmic binding protein-like II"/>
    <property type="match status" value="1"/>
</dbReference>
<dbReference type="STRING" id="1912961.BU204_32475"/>
<dbReference type="InterPro" id="IPR050811">
    <property type="entry name" value="Phosphate_ABC_transporter"/>
</dbReference>
<comment type="caution">
    <text evidence="4">The sequence shown here is derived from an EMBL/GenBank/DDBJ whole genome shotgun (WGS) entry which is preliminary data.</text>
</comment>
<keyword evidence="2" id="KW-0472">Membrane</keyword>
<evidence type="ECO:0000313" key="5">
    <source>
        <dbReference type="Proteomes" id="UP000185596"/>
    </source>
</evidence>
<accession>A0A1Q8C6F7</accession>
<evidence type="ECO:0000313" key="4">
    <source>
        <dbReference type="EMBL" id="OLF09932.1"/>
    </source>
</evidence>
<gene>
    <name evidence="4" type="ORF">BU204_32475</name>
</gene>
<dbReference type="Pfam" id="PF12849">
    <property type="entry name" value="PBP_like_2"/>
    <property type="match status" value="1"/>
</dbReference>
<organism evidence="4 5">
    <name type="scientific">Actinophytocola xanthii</name>
    <dbReference type="NCBI Taxonomy" id="1912961"/>
    <lineage>
        <taxon>Bacteria</taxon>
        <taxon>Bacillati</taxon>
        <taxon>Actinomycetota</taxon>
        <taxon>Actinomycetes</taxon>
        <taxon>Pseudonocardiales</taxon>
        <taxon>Pseudonocardiaceae</taxon>
    </lineage>
</organism>
<evidence type="ECO:0000256" key="1">
    <source>
        <dbReference type="ARBA" id="ARBA00022729"/>
    </source>
</evidence>
<sequence>MGFVGELLYSLLEGLSGQNTVIAGVAAVVAVAAIVTPFAQRFLSRRKRVLYRVQSDSKIGLDVDLDGDQPLYAEPDLAHMSNMFRRLSSVVVRIRNTGGDVSVGDLGERVEFTFGGRVIWNARISDPSHRTDDEDRRKLAEGLEFFSTDPASPPAATTLPEVRRTLPQRLVAAFRATPAPVGPAAGADPSPAAPPVWHGIRLKPSLALRAKERFKLIVVLSEPAGARPGPVTKGVAGPEGHRRIRDERTVRRALWPLGTAAFGVLLAGLWIAAVVIFPVDRETTATQVDCAQGELRIVGSTAFAPIISRIADDYAAACGADITVAAGGSNEGVREVVRLDQGRRGSVAALSDGRSTVATEELTARPVAVIVYTMIVNDAAGVDRLTTEQVRDIFAGRYRDWNQLRAGPSLPIRIVGRGGESGSRRTFEQTLLDGASQGELTSDSCETADRAGARVVRCERSSEEEVADEVAGTPGAIGYVSLASADQLTERRLPVTVLDLDGLRPDASSAAAGYPFWAIEYLYTNGVPPNGGVLGSLIGYLTTKTAYADLVEAGYTPCVTTDGQPYLLCQDR</sequence>